<reference evidence="2" key="1">
    <citation type="submission" date="2022-07" db="EMBL/GenBank/DDBJ databases">
        <title>Phylogenomic reconstructions and comparative analyses of Kickxellomycotina fungi.</title>
        <authorList>
            <person name="Reynolds N.K."/>
            <person name="Stajich J.E."/>
            <person name="Barry K."/>
            <person name="Grigoriev I.V."/>
            <person name="Crous P."/>
            <person name="Smith M.E."/>
        </authorList>
    </citation>
    <scope>NUCLEOTIDE SEQUENCE</scope>
    <source>
        <strain evidence="2">NRRL 1565</strain>
    </source>
</reference>
<accession>A0A9W8LTR1</accession>
<feature type="region of interest" description="Disordered" evidence="1">
    <location>
        <begin position="115"/>
        <end position="197"/>
    </location>
</feature>
<keyword evidence="3" id="KW-1185">Reference proteome</keyword>
<sequence>VTRVAPHGLYAALMPVPGSRTAEGYGDAYFHGTPSYAHLEEVPSTYPRSAFRCQNEMNYEYVRAGYARPATVRSTETRLDNGQVDFAHPLPECTEYEQWNDNCDGRRHYHPHGQTVEDVRRMHARPPTQRQYPDGYGEEDDGGYVRASCGHPYQEATHDPRGSYDEEACSQRARPPQEPQSSGRSDPPCNPGPMTMWNSERAFAASTARMQNPSCSTCFNGPGFAQDEMPEVFAGSSSAPPPRRTTAYMITTPMTIQTRAYIRAAPVTPGVCQQRLPEKLPQLELGGDSYDYLMDLVTTIQAHSLDLDEWGAQGVMASVDVFYRGILAPYLHMKPSLSWPEVCETVWDLIKPLVTPEIAWRQLAEGQMDIYRPFLVFTQMFEKMRMLADVRKDSSEAHCYFLGSLD</sequence>
<dbReference type="AlphaFoldDB" id="A0A9W8LTR1"/>
<proteinExistence type="predicted"/>
<evidence type="ECO:0000313" key="3">
    <source>
        <dbReference type="Proteomes" id="UP001140094"/>
    </source>
</evidence>
<evidence type="ECO:0000256" key="1">
    <source>
        <dbReference type="SAM" id="MobiDB-lite"/>
    </source>
</evidence>
<evidence type="ECO:0000313" key="2">
    <source>
        <dbReference type="EMBL" id="KAJ2802060.1"/>
    </source>
</evidence>
<comment type="caution">
    <text evidence="2">The sequence shown here is derived from an EMBL/GenBank/DDBJ whole genome shotgun (WGS) entry which is preliminary data.</text>
</comment>
<dbReference type="EMBL" id="JANBUO010000714">
    <property type="protein sequence ID" value="KAJ2802060.1"/>
    <property type="molecule type" value="Genomic_DNA"/>
</dbReference>
<protein>
    <submittedName>
        <fullName evidence="2">Uncharacterized protein</fullName>
    </submittedName>
</protein>
<organism evidence="2 3">
    <name type="scientific">Coemansia guatemalensis</name>
    <dbReference type="NCBI Taxonomy" id="2761395"/>
    <lineage>
        <taxon>Eukaryota</taxon>
        <taxon>Fungi</taxon>
        <taxon>Fungi incertae sedis</taxon>
        <taxon>Zoopagomycota</taxon>
        <taxon>Kickxellomycotina</taxon>
        <taxon>Kickxellomycetes</taxon>
        <taxon>Kickxellales</taxon>
        <taxon>Kickxellaceae</taxon>
        <taxon>Coemansia</taxon>
    </lineage>
</organism>
<dbReference type="OrthoDB" id="5704903at2759"/>
<gene>
    <name evidence="2" type="ORF">H4R20_003427</name>
</gene>
<feature type="non-terminal residue" evidence="2">
    <location>
        <position position="1"/>
    </location>
</feature>
<dbReference type="Proteomes" id="UP001140094">
    <property type="component" value="Unassembled WGS sequence"/>
</dbReference>
<name>A0A9W8LTR1_9FUNG</name>